<evidence type="ECO:0000313" key="2">
    <source>
        <dbReference type="Proteomes" id="UP000762676"/>
    </source>
</evidence>
<dbReference type="AlphaFoldDB" id="A0AAV4FMD2"/>
<dbReference type="CDD" id="cd09076">
    <property type="entry name" value="L1-EN"/>
    <property type="match status" value="1"/>
</dbReference>
<keyword evidence="2" id="KW-1185">Reference proteome</keyword>
<name>A0AAV4FMD2_9GAST</name>
<dbReference type="GO" id="GO:0004519">
    <property type="term" value="F:endonuclease activity"/>
    <property type="evidence" value="ECO:0007669"/>
    <property type="project" value="UniProtKB-KW"/>
</dbReference>
<proteinExistence type="predicted"/>
<dbReference type="Gene3D" id="3.60.10.10">
    <property type="entry name" value="Endonuclease/exonuclease/phosphatase"/>
    <property type="match status" value="1"/>
</dbReference>
<dbReference type="Proteomes" id="UP000762676">
    <property type="component" value="Unassembled WGS sequence"/>
</dbReference>
<keyword evidence="1" id="KW-0540">Nuclease</keyword>
<gene>
    <name evidence="1" type="ORF">ElyMa_003867600</name>
</gene>
<accession>A0AAV4FMD2</accession>
<comment type="caution">
    <text evidence="1">The sequence shown here is derived from an EMBL/GenBank/DDBJ whole genome shotgun (WGS) entry which is preliminary data.</text>
</comment>
<dbReference type="EMBL" id="BMAT01007889">
    <property type="protein sequence ID" value="GFR73460.1"/>
    <property type="molecule type" value="Genomic_DNA"/>
</dbReference>
<organism evidence="1 2">
    <name type="scientific">Elysia marginata</name>
    <dbReference type="NCBI Taxonomy" id="1093978"/>
    <lineage>
        <taxon>Eukaryota</taxon>
        <taxon>Metazoa</taxon>
        <taxon>Spiralia</taxon>
        <taxon>Lophotrochozoa</taxon>
        <taxon>Mollusca</taxon>
        <taxon>Gastropoda</taxon>
        <taxon>Heterobranchia</taxon>
        <taxon>Euthyneura</taxon>
        <taxon>Panpulmonata</taxon>
        <taxon>Sacoglossa</taxon>
        <taxon>Placobranchoidea</taxon>
        <taxon>Plakobranchidae</taxon>
        <taxon>Elysia</taxon>
    </lineage>
</organism>
<keyword evidence="1" id="KW-0378">Hydrolase</keyword>
<protein>
    <submittedName>
        <fullName evidence="1">Endonuclease-reverse transcriptase</fullName>
    </submittedName>
</protein>
<evidence type="ECO:0000313" key="1">
    <source>
        <dbReference type="EMBL" id="GFR73460.1"/>
    </source>
</evidence>
<reference evidence="1 2" key="1">
    <citation type="journal article" date="2021" name="Elife">
        <title>Chloroplast acquisition without the gene transfer in kleptoplastic sea slugs, Plakobranchus ocellatus.</title>
        <authorList>
            <person name="Maeda T."/>
            <person name="Takahashi S."/>
            <person name="Yoshida T."/>
            <person name="Shimamura S."/>
            <person name="Takaki Y."/>
            <person name="Nagai Y."/>
            <person name="Toyoda A."/>
            <person name="Suzuki Y."/>
            <person name="Arimoto A."/>
            <person name="Ishii H."/>
            <person name="Satoh N."/>
            <person name="Nishiyama T."/>
            <person name="Hasebe M."/>
            <person name="Maruyama T."/>
            <person name="Minagawa J."/>
            <person name="Obokata J."/>
            <person name="Shigenobu S."/>
        </authorList>
    </citation>
    <scope>NUCLEOTIDE SEQUENCE [LARGE SCALE GENOMIC DNA]</scope>
</reference>
<sequence length="180" mass="20335">MNLLMLRKIFRLGTWNARTLNQTGELKEVPREFNVYKLAILGITETTWTCNGRLALDTGETCNGRLTLDTVETMLYSGHEEEQANHSEGLGIMVSRKAAKALLEWSPEGSTIVPAMFKTNKKKINLRVTNCYAPTNEKGEGEKEHFYSRLQDMLEKSKAKDITIIMGDFNAQIGFICLLD</sequence>
<dbReference type="InterPro" id="IPR036691">
    <property type="entry name" value="Endo/exonu/phosph_ase_sf"/>
</dbReference>
<dbReference type="SUPFAM" id="SSF56219">
    <property type="entry name" value="DNase I-like"/>
    <property type="match status" value="1"/>
</dbReference>
<keyword evidence="1" id="KW-0255">Endonuclease</keyword>